<accession>A0A1F4Z525</accession>
<protein>
    <submittedName>
        <fullName evidence="1">Uncharacterized protein</fullName>
    </submittedName>
</protein>
<dbReference type="Gene3D" id="3.10.450.620">
    <property type="entry name" value="JHP933, nucleotidyltransferase-like core domain"/>
    <property type="match status" value="1"/>
</dbReference>
<dbReference type="Proteomes" id="UP000176822">
    <property type="component" value="Unassembled WGS sequence"/>
</dbReference>
<dbReference type="Pfam" id="PF08843">
    <property type="entry name" value="AbiEii"/>
    <property type="match status" value="1"/>
</dbReference>
<dbReference type="EMBL" id="MEXM01000036">
    <property type="protein sequence ID" value="OGD00554.1"/>
    <property type="molecule type" value="Genomic_DNA"/>
</dbReference>
<sequence length="93" mass="10593">MDEIAQNTFLKETFYFTGGTALSEVYLHHRESVDLDFLHTLGKSLGFTISSQFIDPVLIYNLKFPDGDLLKVDFAPYPMDCLWTACLILPQTN</sequence>
<dbReference type="AlphaFoldDB" id="A0A1F4Z525"/>
<evidence type="ECO:0000313" key="2">
    <source>
        <dbReference type="Proteomes" id="UP000176822"/>
    </source>
</evidence>
<dbReference type="InterPro" id="IPR014942">
    <property type="entry name" value="AbiEii"/>
</dbReference>
<comment type="caution">
    <text evidence="1">The sequence shown here is derived from an EMBL/GenBank/DDBJ whole genome shotgun (WGS) entry which is preliminary data.</text>
</comment>
<evidence type="ECO:0000313" key="1">
    <source>
        <dbReference type="EMBL" id="OGD00554.1"/>
    </source>
</evidence>
<proteinExistence type="predicted"/>
<organism evidence="1 2">
    <name type="scientific">Candidatus Amesbacteria bacterium RIFCSPLOWO2_01_FULL_47_33</name>
    <dbReference type="NCBI Taxonomy" id="1797258"/>
    <lineage>
        <taxon>Bacteria</taxon>
        <taxon>Candidatus Amesiibacteriota</taxon>
    </lineage>
</organism>
<gene>
    <name evidence="1" type="ORF">A2972_01620</name>
</gene>
<reference evidence="1 2" key="1">
    <citation type="journal article" date="2016" name="Nat. Commun.">
        <title>Thousands of microbial genomes shed light on interconnected biogeochemical processes in an aquifer system.</title>
        <authorList>
            <person name="Anantharaman K."/>
            <person name="Brown C.T."/>
            <person name="Hug L.A."/>
            <person name="Sharon I."/>
            <person name="Castelle C.J."/>
            <person name="Probst A.J."/>
            <person name="Thomas B.C."/>
            <person name="Singh A."/>
            <person name="Wilkins M.J."/>
            <person name="Karaoz U."/>
            <person name="Brodie E.L."/>
            <person name="Williams K.H."/>
            <person name="Hubbard S.S."/>
            <person name="Banfield J.F."/>
        </authorList>
    </citation>
    <scope>NUCLEOTIDE SEQUENCE [LARGE SCALE GENOMIC DNA]</scope>
</reference>
<name>A0A1F4Z525_9BACT</name>